<organism evidence="2 3">
    <name type="scientific">Taxus chinensis</name>
    <name type="common">Chinese yew</name>
    <name type="synonym">Taxus wallichiana var. chinensis</name>
    <dbReference type="NCBI Taxonomy" id="29808"/>
    <lineage>
        <taxon>Eukaryota</taxon>
        <taxon>Viridiplantae</taxon>
        <taxon>Streptophyta</taxon>
        <taxon>Embryophyta</taxon>
        <taxon>Tracheophyta</taxon>
        <taxon>Spermatophyta</taxon>
        <taxon>Pinopsida</taxon>
        <taxon>Pinidae</taxon>
        <taxon>Conifers II</taxon>
        <taxon>Cupressales</taxon>
        <taxon>Taxaceae</taxon>
        <taxon>Taxus</taxon>
    </lineage>
</organism>
<comment type="caution">
    <text evidence="2">The sequence shown here is derived from an EMBL/GenBank/DDBJ whole genome shotgun (WGS) entry which is preliminary data.</text>
</comment>
<name>A0AA38CK72_TAXCH</name>
<dbReference type="Pfam" id="PF11152">
    <property type="entry name" value="CCB2_CCB4"/>
    <property type="match status" value="1"/>
</dbReference>
<keyword evidence="1" id="KW-0472">Membrane</keyword>
<dbReference type="InterPro" id="IPR044705">
    <property type="entry name" value="CCB4"/>
</dbReference>
<evidence type="ECO:0000313" key="3">
    <source>
        <dbReference type="Proteomes" id="UP000824469"/>
    </source>
</evidence>
<protein>
    <submittedName>
        <fullName evidence="2">Uncharacterized protein</fullName>
    </submittedName>
</protein>
<dbReference type="GO" id="GO:0010190">
    <property type="term" value="P:cytochrome b6f complex assembly"/>
    <property type="evidence" value="ECO:0007669"/>
    <property type="project" value="TreeGrafter"/>
</dbReference>
<accession>A0AA38CK72</accession>
<reference evidence="2 3" key="1">
    <citation type="journal article" date="2021" name="Nat. Plants">
        <title>The Taxus genome provides insights into paclitaxel biosynthesis.</title>
        <authorList>
            <person name="Xiong X."/>
            <person name="Gou J."/>
            <person name="Liao Q."/>
            <person name="Li Y."/>
            <person name="Zhou Q."/>
            <person name="Bi G."/>
            <person name="Li C."/>
            <person name="Du R."/>
            <person name="Wang X."/>
            <person name="Sun T."/>
            <person name="Guo L."/>
            <person name="Liang H."/>
            <person name="Lu P."/>
            <person name="Wu Y."/>
            <person name="Zhang Z."/>
            <person name="Ro D.K."/>
            <person name="Shang Y."/>
            <person name="Huang S."/>
            <person name="Yan J."/>
        </authorList>
    </citation>
    <scope>NUCLEOTIDE SEQUENCE [LARGE SCALE GENOMIC DNA]</scope>
    <source>
        <strain evidence="2">Ta-2019</strain>
    </source>
</reference>
<dbReference type="Proteomes" id="UP000824469">
    <property type="component" value="Unassembled WGS sequence"/>
</dbReference>
<evidence type="ECO:0000256" key="1">
    <source>
        <dbReference type="SAM" id="Phobius"/>
    </source>
</evidence>
<dbReference type="PANTHER" id="PTHR34943:SF2">
    <property type="entry name" value="PROTEIN COFACTOR ASSEMBLY OF COMPLEX C SUBUNIT B CCB4, CHLOROPLASTIC"/>
    <property type="match status" value="1"/>
</dbReference>
<dbReference type="EMBL" id="JAHRHJ020000009">
    <property type="protein sequence ID" value="KAH9301517.1"/>
    <property type="molecule type" value="Genomic_DNA"/>
</dbReference>
<evidence type="ECO:0000313" key="2">
    <source>
        <dbReference type="EMBL" id="KAH9301517.1"/>
    </source>
</evidence>
<dbReference type="PANTHER" id="PTHR34943">
    <property type="match status" value="1"/>
</dbReference>
<sequence length="108" mass="11751">EKEKEKEKKYRGPLPKNDVIEEWIRKNDTVARTAPVYAGCASLAAILLNRSLSGISPIADASSSQSRADVLTLALAVTVILTGLVWISIRSTFSPPVQLQGVECNRVE</sequence>
<feature type="non-terminal residue" evidence="2">
    <location>
        <position position="1"/>
    </location>
</feature>
<feature type="transmembrane region" description="Helical" evidence="1">
    <location>
        <begin position="70"/>
        <end position="89"/>
    </location>
</feature>
<dbReference type="GO" id="GO:0009507">
    <property type="term" value="C:chloroplast"/>
    <property type="evidence" value="ECO:0007669"/>
    <property type="project" value="TreeGrafter"/>
</dbReference>
<keyword evidence="1" id="KW-1133">Transmembrane helix</keyword>
<keyword evidence="3" id="KW-1185">Reference proteome</keyword>
<gene>
    <name evidence="2" type="ORF">KI387_013100</name>
</gene>
<keyword evidence="1" id="KW-0812">Transmembrane</keyword>
<dbReference type="InterPro" id="IPR021325">
    <property type="entry name" value="CCB2/CCB4"/>
</dbReference>
<feature type="non-terminal residue" evidence="2">
    <location>
        <position position="108"/>
    </location>
</feature>
<dbReference type="AlphaFoldDB" id="A0AA38CK72"/>
<proteinExistence type="predicted"/>